<keyword evidence="15" id="KW-1185">Reference proteome</keyword>
<dbReference type="Pfam" id="PF00512">
    <property type="entry name" value="HisKA"/>
    <property type="match status" value="1"/>
</dbReference>
<dbReference type="RefSeq" id="WP_038985259.1">
    <property type="nucleotide sequence ID" value="NZ_JWJO01000011.1"/>
</dbReference>
<dbReference type="Gene3D" id="6.10.340.10">
    <property type="match status" value="1"/>
</dbReference>
<feature type="domain" description="Histidine kinase" evidence="12">
    <location>
        <begin position="239"/>
        <end position="453"/>
    </location>
</feature>
<dbReference type="InterPro" id="IPR003660">
    <property type="entry name" value="HAMP_dom"/>
</dbReference>
<dbReference type="Gene3D" id="1.10.287.130">
    <property type="match status" value="1"/>
</dbReference>
<dbReference type="GO" id="GO:0005886">
    <property type="term" value="C:plasma membrane"/>
    <property type="evidence" value="ECO:0007669"/>
    <property type="project" value="TreeGrafter"/>
</dbReference>
<evidence type="ECO:0000256" key="4">
    <source>
        <dbReference type="ARBA" id="ARBA00022553"/>
    </source>
</evidence>
<keyword evidence="6 11" id="KW-0812">Transmembrane</keyword>
<evidence type="ECO:0000259" key="12">
    <source>
        <dbReference type="PROSITE" id="PS50109"/>
    </source>
</evidence>
<keyword evidence="8 11" id="KW-1133">Transmembrane helix</keyword>
<evidence type="ECO:0000256" key="3">
    <source>
        <dbReference type="ARBA" id="ARBA00012438"/>
    </source>
</evidence>
<dbReference type="SMART" id="SM00388">
    <property type="entry name" value="HisKA"/>
    <property type="match status" value="1"/>
</dbReference>
<evidence type="ECO:0000256" key="5">
    <source>
        <dbReference type="ARBA" id="ARBA00022679"/>
    </source>
</evidence>
<dbReference type="PANTHER" id="PTHR45436">
    <property type="entry name" value="SENSOR HISTIDINE KINASE YKOH"/>
    <property type="match status" value="1"/>
</dbReference>
<name>A0A165REA0_9FLAO</name>
<dbReference type="InterPro" id="IPR003594">
    <property type="entry name" value="HATPase_dom"/>
</dbReference>
<dbReference type="PROSITE" id="PS50885">
    <property type="entry name" value="HAMP"/>
    <property type="match status" value="1"/>
</dbReference>
<dbReference type="PRINTS" id="PR00344">
    <property type="entry name" value="BCTRLSENSOR"/>
</dbReference>
<gene>
    <name evidence="14" type="ORF">AV926_08040</name>
</gene>
<dbReference type="SUPFAM" id="SSF55874">
    <property type="entry name" value="ATPase domain of HSP90 chaperone/DNA topoisomerase II/histidine kinase"/>
    <property type="match status" value="1"/>
</dbReference>
<evidence type="ECO:0000256" key="11">
    <source>
        <dbReference type="SAM" id="Phobius"/>
    </source>
</evidence>
<dbReference type="CDD" id="cd00082">
    <property type="entry name" value="HisKA"/>
    <property type="match status" value="1"/>
</dbReference>
<proteinExistence type="predicted"/>
<comment type="caution">
    <text evidence="14">The sequence shown here is derived from an EMBL/GenBank/DDBJ whole genome shotgun (WGS) entry which is preliminary data.</text>
</comment>
<dbReference type="Pfam" id="PF02518">
    <property type="entry name" value="HATPase_c"/>
    <property type="match status" value="1"/>
</dbReference>
<dbReference type="InterPro" id="IPR036890">
    <property type="entry name" value="HATPase_C_sf"/>
</dbReference>
<dbReference type="EC" id="2.7.13.3" evidence="3"/>
<dbReference type="InterPro" id="IPR004358">
    <property type="entry name" value="Sig_transdc_His_kin-like_C"/>
</dbReference>
<dbReference type="Proteomes" id="UP000076630">
    <property type="component" value="Unassembled WGS sequence"/>
</dbReference>
<dbReference type="EMBL" id="LQNU01000053">
    <property type="protein sequence ID" value="KZE81232.1"/>
    <property type="molecule type" value="Genomic_DNA"/>
</dbReference>
<dbReference type="InterPro" id="IPR036097">
    <property type="entry name" value="HisK_dim/P_sf"/>
</dbReference>
<dbReference type="Pfam" id="PF00672">
    <property type="entry name" value="HAMP"/>
    <property type="match status" value="1"/>
</dbReference>
<keyword evidence="10 11" id="KW-0472">Membrane</keyword>
<dbReference type="SUPFAM" id="SSF47384">
    <property type="entry name" value="Homodimeric domain of signal transducing histidine kinase"/>
    <property type="match status" value="1"/>
</dbReference>
<evidence type="ECO:0000256" key="8">
    <source>
        <dbReference type="ARBA" id="ARBA00022989"/>
    </source>
</evidence>
<dbReference type="SMART" id="SM00387">
    <property type="entry name" value="HATPase_c"/>
    <property type="match status" value="1"/>
</dbReference>
<accession>A0A165REA0</accession>
<organism evidence="14 15">
    <name type="scientific">Myroides marinus</name>
    <dbReference type="NCBI Taxonomy" id="703342"/>
    <lineage>
        <taxon>Bacteria</taxon>
        <taxon>Pseudomonadati</taxon>
        <taxon>Bacteroidota</taxon>
        <taxon>Flavobacteriia</taxon>
        <taxon>Flavobacteriales</taxon>
        <taxon>Flavobacteriaceae</taxon>
        <taxon>Myroides</taxon>
    </lineage>
</organism>
<evidence type="ECO:0000259" key="13">
    <source>
        <dbReference type="PROSITE" id="PS50885"/>
    </source>
</evidence>
<keyword evidence="9" id="KW-0902">Two-component regulatory system</keyword>
<dbReference type="InterPro" id="IPR050428">
    <property type="entry name" value="TCS_sensor_his_kinase"/>
</dbReference>
<evidence type="ECO:0000256" key="10">
    <source>
        <dbReference type="ARBA" id="ARBA00023136"/>
    </source>
</evidence>
<keyword evidence="7 14" id="KW-0418">Kinase</keyword>
<dbReference type="OrthoDB" id="594725at2"/>
<dbReference type="PROSITE" id="PS50109">
    <property type="entry name" value="HIS_KIN"/>
    <property type="match status" value="1"/>
</dbReference>
<evidence type="ECO:0000256" key="1">
    <source>
        <dbReference type="ARBA" id="ARBA00000085"/>
    </source>
</evidence>
<dbReference type="AlphaFoldDB" id="A0A165REA0"/>
<keyword evidence="5" id="KW-0808">Transferase</keyword>
<keyword evidence="4" id="KW-0597">Phosphoprotein</keyword>
<feature type="transmembrane region" description="Helical" evidence="11">
    <location>
        <begin position="154"/>
        <end position="177"/>
    </location>
</feature>
<feature type="transmembrane region" description="Helical" evidence="11">
    <location>
        <begin position="7"/>
        <end position="28"/>
    </location>
</feature>
<evidence type="ECO:0000256" key="7">
    <source>
        <dbReference type="ARBA" id="ARBA00022777"/>
    </source>
</evidence>
<dbReference type="InterPro" id="IPR005467">
    <property type="entry name" value="His_kinase_dom"/>
</dbReference>
<comment type="subcellular location">
    <subcellularLocation>
        <location evidence="2">Membrane</location>
    </subcellularLocation>
</comment>
<protein>
    <recommendedName>
        <fullName evidence="3">histidine kinase</fullName>
        <ecNumber evidence="3">2.7.13.3</ecNumber>
    </recommendedName>
</protein>
<sequence length="453" mass="51213">MRIKTRLTLWFTLLVASILLVFAVVVYWSSSKNREVEFFEELEKEAITKAKLYLETEVKSSTLHKIYKYNNEVINEVQVAVYDFDFNLLYHDAEEIDSVKETKEMIDQIVSKGRVHLFQGEWQVIGIVYSSGGKDYVVTAIALDQYGYTKLHNLFLTILILSIVSLIVIFFVGSFFAERVLRPLKLMNEEINNITATNLDLRVSTDSNQDELSRLGNTFNTMLDRLEQSFDSQKQFVSNISHELRTPLAAVIAELELSLAKEQDKDKYVKTIENALGDAKRLVRLSNSLLDFAKASYDPTEIVFKPTRVDEVVLDACQKIQKANAGYTFGFMIDERIDSEELVTVHANPYLLEVAIANLLENACKYSDNHHGTVSISNHHGAVIIEIADQGLGMSAEDLDGIFKPFFRGENGKHFDGNGIGLSLTKKVIDLHKGTITVKSEVNKGTTFTIRLE</sequence>
<comment type="catalytic activity">
    <reaction evidence="1">
        <text>ATP + protein L-histidine = ADP + protein N-phospho-L-histidine.</text>
        <dbReference type="EC" id="2.7.13.3"/>
    </reaction>
</comment>
<dbReference type="InterPro" id="IPR003661">
    <property type="entry name" value="HisK_dim/P_dom"/>
</dbReference>
<evidence type="ECO:0000313" key="14">
    <source>
        <dbReference type="EMBL" id="KZE81232.1"/>
    </source>
</evidence>
<dbReference type="Gene3D" id="3.30.565.10">
    <property type="entry name" value="Histidine kinase-like ATPase, C-terminal domain"/>
    <property type="match status" value="1"/>
</dbReference>
<dbReference type="SMART" id="SM00304">
    <property type="entry name" value="HAMP"/>
    <property type="match status" value="1"/>
</dbReference>
<dbReference type="SUPFAM" id="SSF158472">
    <property type="entry name" value="HAMP domain-like"/>
    <property type="match status" value="1"/>
</dbReference>
<evidence type="ECO:0000313" key="15">
    <source>
        <dbReference type="Proteomes" id="UP000076630"/>
    </source>
</evidence>
<dbReference type="CDD" id="cd06225">
    <property type="entry name" value="HAMP"/>
    <property type="match status" value="1"/>
</dbReference>
<dbReference type="GO" id="GO:0000155">
    <property type="term" value="F:phosphorelay sensor kinase activity"/>
    <property type="evidence" value="ECO:0007669"/>
    <property type="project" value="InterPro"/>
</dbReference>
<dbReference type="PANTHER" id="PTHR45436:SF5">
    <property type="entry name" value="SENSOR HISTIDINE KINASE TRCS"/>
    <property type="match status" value="1"/>
</dbReference>
<feature type="domain" description="HAMP" evidence="13">
    <location>
        <begin position="178"/>
        <end position="231"/>
    </location>
</feature>
<evidence type="ECO:0000256" key="9">
    <source>
        <dbReference type="ARBA" id="ARBA00023012"/>
    </source>
</evidence>
<reference evidence="14 15" key="1">
    <citation type="submission" date="2016-01" db="EMBL/GenBank/DDBJ databases">
        <title>Whole genome sequencing of Myroides marinus L41.</title>
        <authorList>
            <person name="Hong K.W."/>
        </authorList>
    </citation>
    <scope>NUCLEOTIDE SEQUENCE [LARGE SCALE GENOMIC DNA]</scope>
    <source>
        <strain evidence="14 15">L41</strain>
    </source>
</reference>
<evidence type="ECO:0000256" key="6">
    <source>
        <dbReference type="ARBA" id="ARBA00022692"/>
    </source>
</evidence>
<evidence type="ECO:0000256" key="2">
    <source>
        <dbReference type="ARBA" id="ARBA00004370"/>
    </source>
</evidence>